<evidence type="ECO:0000256" key="9">
    <source>
        <dbReference type="ARBA" id="ARBA00023134"/>
    </source>
</evidence>
<feature type="binding site" evidence="13">
    <location>
        <begin position="125"/>
        <end position="128"/>
    </location>
    <ligand>
        <name>GTP</name>
        <dbReference type="ChEBI" id="CHEBI:37565"/>
    </ligand>
</feature>
<dbReference type="GO" id="GO:0005525">
    <property type="term" value="F:GTP binding"/>
    <property type="evidence" value="ECO:0007669"/>
    <property type="project" value="UniProtKB-KW"/>
</dbReference>
<dbReference type="PRINTS" id="PR00328">
    <property type="entry name" value="SAR1GTPBP"/>
</dbReference>
<keyword evidence="4" id="KW-0519">Myristate</keyword>
<reference evidence="16" key="1">
    <citation type="submission" date="2014-02" db="EMBL/GenBank/DDBJ databases">
        <authorList>
            <person name="Genoscope - CEA"/>
        </authorList>
    </citation>
    <scope>NUCLEOTIDE SEQUENCE</scope>
    <source>
        <strain evidence="16">LS3</strain>
    </source>
</reference>
<keyword evidence="8" id="KW-0333">Golgi apparatus</keyword>
<feature type="binding site" evidence="13">
    <location>
        <position position="69"/>
    </location>
    <ligand>
        <name>GTP</name>
        <dbReference type="ChEBI" id="CHEBI:37565"/>
    </ligand>
</feature>
<dbReference type="Pfam" id="PF00025">
    <property type="entry name" value="Arf"/>
    <property type="match status" value="1"/>
</dbReference>
<evidence type="ECO:0000256" key="7">
    <source>
        <dbReference type="ARBA" id="ARBA00022927"/>
    </source>
</evidence>
<evidence type="ECO:0000256" key="10">
    <source>
        <dbReference type="ARBA" id="ARBA00023288"/>
    </source>
</evidence>
<comment type="subcellular location">
    <subcellularLocation>
        <location evidence="1">Golgi apparatus</location>
    </subcellularLocation>
</comment>
<evidence type="ECO:0000256" key="13">
    <source>
        <dbReference type="PIRSR" id="PIRSR606689-1"/>
    </source>
</evidence>
<organism evidence="16">
    <name type="scientific">Blastobotrys adeninivorans</name>
    <name type="common">Yeast</name>
    <name type="synonym">Arxula adeninivorans</name>
    <dbReference type="NCBI Taxonomy" id="409370"/>
    <lineage>
        <taxon>Eukaryota</taxon>
        <taxon>Fungi</taxon>
        <taxon>Dikarya</taxon>
        <taxon>Ascomycota</taxon>
        <taxon>Saccharomycotina</taxon>
        <taxon>Dipodascomycetes</taxon>
        <taxon>Dipodascales</taxon>
        <taxon>Trichomonascaceae</taxon>
        <taxon>Blastobotrys</taxon>
    </lineage>
</organism>
<evidence type="ECO:0000256" key="8">
    <source>
        <dbReference type="ARBA" id="ARBA00023034"/>
    </source>
</evidence>
<gene>
    <name evidence="16" type="ORF">GNLVRS02_ARAD1D10626g</name>
</gene>
<evidence type="ECO:0000256" key="1">
    <source>
        <dbReference type="ARBA" id="ARBA00004555"/>
    </source>
</evidence>
<evidence type="ECO:0000256" key="2">
    <source>
        <dbReference type="ARBA" id="ARBA00010290"/>
    </source>
</evidence>
<protein>
    <recommendedName>
        <fullName evidence="12">ADP-ribosylation factor</fullName>
    </recommendedName>
</protein>
<dbReference type="GO" id="GO:0005794">
    <property type="term" value="C:Golgi apparatus"/>
    <property type="evidence" value="ECO:0007669"/>
    <property type="project" value="UniProtKB-SubCell"/>
</dbReference>
<evidence type="ECO:0000256" key="4">
    <source>
        <dbReference type="ARBA" id="ARBA00022707"/>
    </source>
</evidence>
<evidence type="ECO:0000256" key="11">
    <source>
        <dbReference type="ARBA" id="ARBA00053326"/>
    </source>
</evidence>
<keyword evidence="5 13" id="KW-0547">Nucleotide-binding</keyword>
<dbReference type="PANTHER" id="PTHR45697">
    <property type="entry name" value="ADP-RIBOSYLATION FACTOR-LIKE PROTEIN 2-RELATED"/>
    <property type="match status" value="1"/>
</dbReference>
<dbReference type="Gene3D" id="3.40.50.300">
    <property type="entry name" value="P-loop containing nucleotide triphosphate hydrolases"/>
    <property type="match status" value="1"/>
</dbReference>
<keyword evidence="7" id="KW-0653">Protein transport</keyword>
<accession>A0A060T8E2</accession>
<sequence length="157" mass="17879">MGLLTILKKQRLKDREMRVLLLGLDNAGKTTIVKSILHEDIDQVSPTVGFSIRSIDYSGYTVNIWDVGGQETLRPFWRNYFEKTDCLIWVVDASALDRLDDCKRELETTLNEDRLAGAGLLVWVNKMDTVHSQEEDIVKQVAEVSTCSYVYKVGHTN</sequence>
<dbReference type="GO" id="GO:0015031">
    <property type="term" value="P:protein transport"/>
    <property type="evidence" value="ECO:0007669"/>
    <property type="project" value="UniProtKB-KW"/>
</dbReference>
<dbReference type="GO" id="GO:0016192">
    <property type="term" value="P:vesicle-mediated transport"/>
    <property type="evidence" value="ECO:0007669"/>
    <property type="project" value="UniProtKB-KW"/>
</dbReference>
<evidence type="ECO:0000256" key="12">
    <source>
        <dbReference type="ARBA" id="ARBA00070396"/>
    </source>
</evidence>
<dbReference type="SMART" id="SM00177">
    <property type="entry name" value="ARF"/>
    <property type="match status" value="1"/>
</dbReference>
<keyword evidence="14" id="KW-0479">Metal-binding</keyword>
<dbReference type="GO" id="GO:0046872">
    <property type="term" value="F:metal ion binding"/>
    <property type="evidence" value="ECO:0007669"/>
    <property type="project" value="UniProtKB-KW"/>
</dbReference>
<evidence type="ECO:0000256" key="6">
    <source>
        <dbReference type="ARBA" id="ARBA00022892"/>
    </source>
</evidence>
<feature type="binding site" evidence="13">
    <location>
        <begin position="23"/>
        <end position="30"/>
    </location>
    <ligand>
        <name>GTP</name>
        <dbReference type="ChEBI" id="CHEBI:37565"/>
    </ligand>
</feature>
<dbReference type="InterPro" id="IPR027417">
    <property type="entry name" value="P-loop_NTPase"/>
</dbReference>
<dbReference type="GO" id="GO:0003924">
    <property type="term" value="F:GTPase activity"/>
    <property type="evidence" value="ECO:0007669"/>
    <property type="project" value="InterPro"/>
</dbReference>
<evidence type="ECO:0000256" key="14">
    <source>
        <dbReference type="PIRSR" id="PIRSR606689-2"/>
    </source>
</evidence>
<dbReference type="SUPFAM" id="SSF52540">
    <property type="entry name" value="P-loop containing nucleoside triphosphate hydrolases"/>
    <property type="match status" value="1"/>
</dbReference>
<reference evidence="16" key="2">
    <citation type="submission" date="2014-06" db="EMBL/GenBank/DDBJ databases">
        <title>The complete genome of Blastobotrys (Arxula) adeninivorans LS3 - a yeast of biotechnological interest.</title>
        <authorList>
            <person name="Kunze G."/>
            <person name="Gaillardin C."/>
            <person name="Czernicka M."/>
            <person name="Durrens P."/>
            <person name="Martin T."/>
            <person name="Boer E."/>
            <person name="Gabaldon T."/>
            <person name="Cruz J."/>
            <person name="Talla E."/>
            <person name="Marck C."/>
            <person name="Goffeau A."/>
            <person name="Barbe V."/>
            <person name="Baret P."/>
            <person name="Baronian K."/>
            <person name="Beier S."/>
            <person name="Bleykasten C."/>
            <person name="Bode R."/>
            <person name="Casaregola S."/>
            <person name="Despons L."/>
            <person name="Fairhead C."/>
            <person name="Giersberg M."/>
            <person name="Gierski P."/>
            <person name="Hahnel U."/>
            <person name="Hartmann A."/>
            <person name="Jankowska D."/>
            <person name="Jubin C."/>
            <person name="Jung P."/>
            <person name="Lafontaine I."/>
            <person name="Leh-Louis V."/>
            <person name="Lemaire M."/>
            <person name="Marcet-Houben M."/>
            <person name="Mascher M."/>
            <person name="Morel G."/>
            <person name="Richard G.-F."/>
            <person name="Riechen J."/>
            <person name="Sacerdot C."/>
            <person name="Sarkar A."/>
            <person name="Savel G."/>
            <person name="Schacherer J."/>
            <person name="Sherman D."/>
            <person name="Straub M.-L."/>
            <person name="Stein N."/>
            <person name="Thierry A."/>
            <person name="Trautwein-Schult A."/>
            <person name="Westhof E."/>
            <person name="Worch S."/>
            <person name="Dujon B."/>
            <person name="Souciet J.-L."/>
            <person name="Wincker P."/>
            <person name="Scholz U."/>
            <person name="Neuveglise N."/>
        </authorList>
    </citation>
    <scope>NUCLEOTIDE SEQUENCE</scope>
    <source>
        <strain evidence="16">LS3</strain>
    </source>
</reference>
<dbReference type="FunFam" id="3.40.50.300:FF:003500">
    <property type="entry name" value="ADP-ribosylation factor 1"/>
    <property type="match status" value="1"/>
</dbReference>
<keyword evidence="14" id="KW-0460">Magnesium</keyword>
<dbReference type="NCBIfam" id="TIGR00231">
    <property type="entry name" value="small_GTP"/>
    <property type="match status" value="1"/>
</dbReference>
<keyword evidence="9 13" id="KW-0342">GTP-binding</keyword>
<name>A0A060T8E2_BLAAD</name>
<evidence type="ECO:0000313" key="16">
    <source>
        <dbReference type="EMBL" id="CDP37400.1"/>
    </source>
</evidence>
<comment type="function">
    <text evidence="11">GTP-binding protein involved in protein trafficking; may modulate vesicle budding and uncoating within the Golgi apparatus.</text>
</comment>
<keyword evidence="3" id="KW-0813">Transport</keyword>
<keyword evidence="6" id="KW-0931">ER-Golgi transport</keyword>
<feature type="binding site" evidence="14">
    <location>
        <position position="47"/>
    </location>
    <ligand>
        <name>Mg(2+)</name>
        <dbReference type="ChEBI" id="CHEBI:18420"/>
    </ligand>
</feature>
<comment type="similarity">
    <text evidence="2 15">Belongs to the small GTPase superfamily. Arf family.</text>
</comment>
<dbReference type="PhylomeDB" id="A0A060T8E2"/>
<dbReference type="EMBL" id="HG937694">
    <property type="protein sequence ID" value="CDP37400.1"/>
    <property type="molecule type" value="Genomic_DNA"/>
</dbReference>
<evidence type="ECO:0000256" key="5">
    <source>
        <dbReference type="ARBA" id="ARBA00022741"/>
    </source>
</evidence>
<dbReference type="PROSITE" id="PS51417">
    <property type="entry name" value="ARF"/>
    <property type="match status" value="1"/>
</dbReference>
<dbReference type="SMART" id="SM00178">
    <property type="entry name" value="SAR"/>
    <property type="match status" value="1"/>
</dbReference>
<dbReference type="AlphaFoldDB" id="A0A060T8E2"/>
<dbReference type="InterPro" id="IPR005225">
    <property type="entry name" value="Small_GTP-bd"/>
</dbReference>
<dbReference type="InterPro" id="IPR006689">
    <property type="entry name" value="Small_GTPase_ARF/SAR"/>
</dbReference>
<feature type="binding site" evidence="14">
    <location>
        <position position="30"/>
    </location>
    <ligand>
        <name>Mg(2+)</name>
        <dbReference type="ChEBI" id="CHEBI:18420"/>
    </ligand>
</feature>
<keyword evidence="10" id="KW-0449">Lipoprotein</keyword>
<dbReference type="InterPro" id="IPR044612">
    <property type="entry name" value="ARL2/3"/>
</dbReference>
<evidence type="ECO:0000256" key="15">
    <source>
        <dbReference type="RuleBase" id="RU003925"/>
    </source>
</evidence>
<evidence type="ECO:0000256" key="3">
    <source>
        <dbReference type="ARBA" id="ARBA00022448"/>
    </source>
</evidence>
<proteinExistence type="inferred from homology"/>